<gene>
    <name evidence="2" type="ORF">CNN82_17750</name>
</gene>
<name>A0AB33ED68_9PSED</name>
<feature type="transmembrane region" description="Helical" evidence="1">
    <location>
        <begin position="104"/>
        <end position="122"/>
    </location>
</feature>
<dbReference type="RefSeq" id="WP_096480472.1">
    <property type="nucleotide sequence ID" value="NZ_CP023466.1"/>
</dbReference>
<organism evidence="2 3">
    <name type="scientific">Pseudomonas frederiksbergensis</name>
    <dbReference type="NCBI Taxonomy" id="104087"/>
    <lineage>
        <taxon>Bacteria</taxon>
        <taxon>Pseudomonadati</taxon>
        <taxon>Pseudomonadota</taxon>
        <taxon>Gammaproteobacteria</taxon>
        <taxon>Pseudomonadales</taxon>
        <taxon>Pseudomonadaceae</taxon>
        <taxon>Pseudomonas</taxon>
    </lineage>
</organism>
<feature type="transmembrane region" description="Helical" evidence="1">
    <location>
        <begin position="39"/>
        <end position="57"/>
    </location>
</feature>
<evidence type="ECO:0000313" key="2">
    <source>
        <dbReference type="EMBL" id="ATE78184.1"/>
    </source>
</evidence>
<proteinExistence type="predicted"/>
<keyword evidence="1" id="KW-0812">Transmembrane</keyword>
<evidence type="ECO:0000313" key="3">
    <source>
        <dbReference type="Proteomes" id="UP000218385"/>
    </source>
</evidence>
<sequence length="124" mass="13907">MTLADSIDWISRFAIAFYFIWATLFNFKSREFQLSEFKRIGMPLGGLLLTIGLLMLLGGSLLLLYPGTVVSGAVVLIVFIASADLMFHRYWTYADPHEQVLHKIFLFEHVALIGGLLGIISGRL</sequence>
<feature type="transmembrane region" description="Helical" evidence="1">
    <location>
        <begin position="63"/>
        <end position="83"/>
    </location>
</feature>
<keyword evidence="1" id="KW-0472">Membrane</keyword>
<dbReference type="EMBL" id="CP023466">
    <property type="protein sequence ID" value="ATE78184.1"/>
    <property type="molecule type" value="Genomic_DNA"/>
</dbReference>
<evidence type="ECO:0008006" key="4">
    <source>
        <dbReference type="Google" id="ProtNLM"/>
    </source>
</evidence>
<feature type="transmembrane region" description="Helical" evidence="1">
    <location>
        <begin position="6"/>
        <end position="27"/>
    </location>
</feature>
<accession>A0AB33ED68</accession>
<dbReference type="Proteomes" id="UP000218385">
    <property type="component" value="Chromosome"/>
</dbReference>
<reference evidence="2 3" key="1">
    <citation type="submission" date="2017-09" db="EMBL/GenBank/DDBJ databases">
        <title>Complete Genome sequence of Lysobacter capsici KNU-15.</title>
        <authorList>
            <person name="Kim M.-C."/>
            <person name="Yi H."/>
            <person name="Lee D.-W."/>
            <person name="Shin J.-H."/>
        </authorList>
    </citation>
    <scope>NUCLEOTIDE SEQUENCE [LARGE SCALE GENOMIC DNA]</scope>
    <source>
        <strain evidence="2 3">KNU-15</strain>
    </source>
</reference>
<protein>
    <recommendedName>
        <fullName evidence="4">DoxX family protein</fullName>
    </recommendedName>
</protein>
<keyword evidence="1" id="KW-1133">Transmembrane helix</keyword>
<evidence type="ECO:0000256" key="1">
    <source>
        <dbReference type="SAM" id="Phobius"/>
    </source>
</evidence>
<dbReference type="AlphaFoldDB" id="A0AB33ED68"/>